<proteinExistence type="predicted"/>
<dbReference type="GO" id="GO:0009694">
    <property type="term" value="P:jasmonic acid metabolic process"/>
    <property type="evidence" value="ECO:0007669"/>
    <property type="project" value="TreeGrafter"/>
</dbReference>
<dbReference type="InterPro" id="IPR045889">
    <property type="entry name" value="MES/HNL"/>
</dbReference>
<dbReference type="GO" id="GO:0080032">
    <property type="term" value="F:methyl jasmonate esterase activity"/>
    <property type="evidence" value="ECO:0007669"/>
    <property type="project" value="TreeGrafter"/>
</dbReference>
<dbReference type="PANTHER" id="PTHR10992:SF1032">
    <property type="entry name" value="METHYLESTERASE 17"/>
    <property type="match status" value="1"/>
</dbReference>
<dbReference type="Proteomes" id="UP000325081">
    <property type="component" value="Unassembled WGS sequence"/>
</dbReference>
<dbReference type="AlphaFoldDB" id="A0A5A7PGQ4"/>
<dbReference type="SUPFAM" id="SSF53474">
    <property type="entry name" value="alpha/beta-Hydrolases"/>
    <property type="match status" value="1"/>
</dbReference>
<accession>A0A5A7PGQ4</accession>
<dbReference type="Gene3D" id="3.40.50.1820">
    <property type="entry name" value="alpha/beta hydrolase"/>
    <property type="match status" value="1"/>
</dbReference>
<dbReference type="GO" id="GO:0080031">
    <property type="term" value="F:methyl salicylate esterase activity"/>
    <property type="evidence" value="ECO:0007669"/>
    <property type="project" value="TreeGrafter"/>
</dbReference>
<dbReference type="InterPro" id="IPR029058">
    <property type="entry name" value="AB_hydrolase_fold"/>
</dbReference>
<gene>
    <name evidence="1" type="ORF">STAS_07995</name>
</gene>
<dbReference type="EMBL" id="BKCP01004517">
    <property type="protein sequence ID" value="GER31949.1"/>
    <property type="molecule type" value="Genomic_DNA"/>
</dbReference>
<sequence length="135" mass="15040">MQFIEAMKKRVFTVLGAPDLSEEICEYWFGLGEDHPPTTTMDTTLAGMLLRPGPVQALTTARFKEAEEDGAAAQVPRIYIKTTMDNVVKPEQQEAMIKRWEPSDVYVLETDHSPFFSAPFLLFGLLVKAAISVGC</sequence>
<name>A0A5A7PGQ4_STRAF</name>
<keyword evidence="2" id="KW-1185">Reference proteome</keyword>
<dbReference type="GO" id="GO:0009696">
    <property type="term" value="P:salicylic acid metabolic process"/>
    <property type="evidence" value="ECO:0007669"/>
    <property type="project" value="TreeGrafter"/>
</dbReference>
<organism evidence="1 2">
    <name type="scientific">Striga asiatica</name>
    <name type="common">Asiatic witchweed</name>
    <name type="synonym">Buchnera asiatica</name>
    <dbReference type="NCBI Taxonomy" id="4170"/>
    <lineage>
        <taxon>Eukaryota</taxon>
        <taxon>Viridiplantae</taxon>
        <taxon>Streptophyta</taxon>
        <taxon>Embryophyta</taxon>
        <taxon>Tracheophyta</taxon>
        <taxon>Spermatophyta</taxon>
        <taxon>Magnoliopsida</taxon>
        <taxon>eudicotyledons</taxon>
        <taxon>Gunneridae</taxon>
        <taxon>Pentapetalae</taxon>
        <taxon>asterids</taxon>
        <taxon>lamiids</taxon>
        <taxon>Lamiales</taxon>
        <taxon>Orobanchaceae</taxon>
        <taxon>Buchnereae</taxon>
        <taxon>Striga</taxon>
    </lineage>
</organism>
<reference evidence="2" key="1">
    <citation type="journal article" date="2019" name="Curr. Biol.">
        <title>Genome Sequence of Striga asiatica Provides Insight into the Evolution of Plant Parasitism.</title>
        <authorList>
            <person name="Yoshida S."/>
            <person name="Kim S."/>
            <person name="Wafula E.K."/>
            <person name="Tanskanen J."/>
            <person name="Kim Y.M."/>
            <person name="Honaas L."/>
            <person name="Yang Z."/>
            <person name="Spallek T."/>
            <person name="Conn C.E."/>
            <person name="Ichihashi Y."/>
            <person name="Cheong K."/>
            <person name="Cui S."/>
            <person name="Der J.P."/>
            <person name="Gundlach H."/>
            <person name="Jiao Y."/>
            <person name="Hori C."/>
            <person name="Ishida J.K."/>
            <person name="Kasahara H."/>
            <person name="Kiba T."/>
            <person name="Kim M.S."/>
            <person name="Koo N."/>
            <person name="Laohavisit A."/>
            <person name="Lee Y.H."/>
            <person name="Lumba S."/>
            <person name="McCourt P."/>
            <person name="Mortimer J.C."/>
            <person name="Mutuku J.M."/>
            <person name="Nomura T."/>
            <person name="Sasaki-Sekimoto Y."/>
            <person name="Seto Y."/>
            <person name="Wang Y."/>
            <person name="Wakatake T."/>
            <person name="Sakakibara H."/>
            <person name="Demura T."/>
            <person name="Yamaguchi S."/>
            <person name="Yoneyama K."/>
            <person name="Manabe R.I."/>
            <person name="Nelson D.C."/>
            <person name="Schulman A.H."/>
            <person name="Timko M.P."/>
            <person name="dePamphilis C.W."/>
            <person name="Choi D."/>
            <person name="Shirasu K."/>
        </authorList>
    </citation>
    <scope>NUCLEOTIDE SEQUENCE [LARGE SCALE GENOMIC DNA]</scope>
    <source>
        <strain evidence="2">cv. UVA1</strain>
    </source>
</reference>
<dbReference type="OrthoDB" id="1263307at2759"/>
<protein>
    <submittedName>
        <fullName evidence="1">Methyl esterase 17</fullName>
    </submittedName>
</protein>
<evidence type="ECO:0000313" key="2">
    <source>
        <dbReference type="Proteomes" id="UP000325081"/>
    </source>
</evidence>
<evidence type="ECO:0000313" key="1">
    <source>
        <dbReference type="EMBL" id="GER31949.1"/>
    </source>
</evidence>
<dbReference type="GO" id="GO:0080030">
    <property type="term" value="F:methyl indole-3-acetate esterase activity"/>
    <property type="evidence" value="ECO:0007669"/>
    <property type="project" value="TreeGrafter"/>
</dbReference>
<dbReference type="PANTHER" id="PTHR10992">
    <property type="entry name" value="METHYLESTERASE FAMILY MEMBER"/>
    <property type="match status" value="1"/>
</dbReference>
<comment type="caution">
    <text evidence="1">The sequence shown here is derived from an EMBL/GenBank/DDBJ whole genome shotgun (WGS) entry which is preliminary data.</text>
</comment>